<protein>
    <recommendedName>
        <fullName evidence="9">RWP-RK domain-containing protein</fullName>
    </recommendedName>
</protein>
<keyword evidence="4" id="KW-0238">DNA-binding</keyword>
<evidence type="ECO:0000313" key="10">
    <source>
        <dbReference type="EMBL" id="KAK9996079.1"/>
    </source>
</evidence>
<feature type="compositionally biased region" description="Polar residues" evidence="8">
    <location>
        <begin position="259"/>
        <end position="269"/>
    </location>
</feature>
<sequence length="302" mass="34788">MGSQTLNGWWSKQELVYDIEEPLHFSNQMLSVDLSGYSSLDWQYDLPMQEGFFDVVPLMASFPTDPLYASLDLEPTTTIQDDFFFSCGNRPEVWNEIVAGFDQPQSQALILSSNNEKKGKEVKEERKKKRCREERCSSSKMLSKETISQYFYMPITQAAKELNVGLTLLKKRCRELGIRRWPHRKLMSLQTLIKNVQELAKEEGEESEAKLTEAIEILEGERKLLEEIPDAQLEDNTKRLRQACFKANYKKRKLMGMVDSQSCSSSNRASMDGTGDEKGEEEEEKDQDDEEEEDSLVGPLFF</sequence>
<keyword evidence="11" id="KW-1185">Reference proteome</keyword>
<keyword evidence="2" id="KW-0805">Transcription regulation</keyword>
<dbReference type="InterPro" id="IPR003035">
    <property type="entry name" value="RWP-RK_dom"/>
</dbReference>
<feature type="region of interest" description="Disordered" evidence="8">
    <location>
        <begin position="257"/>
        <end position="302"/>
    </location>
</feature>
<dbReference type="PANTHER" id="PTHR46373:SF20">
    <property type="entry name" value="PROTEIN RKD1"/>
    <property type="match status" value="1"/>
</dbReference>
<dbReference type="GO" id="GO:0003677">
    <property type="term" value="F:DNA binding"/>
    <property type="evidence" value="ECO:0007669"/>
    <property type="project" value="UniProtKB-KW"/>
</dbReference>
<keyword evidence="3 7" id="KW-0175">Coiled coil</keyword>
<organism evidence="10 11">
    <name type="scientific">Lithocarpus litseifolius</name>
    <dbReference type="NCBI Taxonomy" id="425828"/>
    <lineage>
        <taxon>Eukaryota</taxon>
        <taxon>Viridiplantae</taxon>
        <taxon>Streptophyta</taxon>
        <taxon>Embryophyta</taxon>
        <taxon>Tracheophyta</taxon>
        <taxon>Spermatophyta</taxon>
        <taxon>Magnoliopsida</taxon>
        <taxon>eudicotyledons</taxon>
        <taxon>Gunneridae</taxon>
        <taxon>Pentapetalae</taxon>
        <taxon>rosids</taxon>
        <taxon>fabids</taxon>
        <taxon>Fagales</taxon>
        <taxon>Fagaceae</taxon>
        <taxon>Lithocarpus</taxon>
    </lineage>
</organism>
<dbReference type="InterPro" id="IPR044607">
    <property type="entry name" value="RKD-like"/>
</dbReference>
<evidence type="ECO:0000313" key="11">
    <source>
        <dbReference type="Proteomes" id="UP001459277"/>
    </source>
</evidence>
<feature type="domain" description="RWP-RK" evidence="9">
    <location>
        <begin position="123"/>
        <end position="209"/>
    </location>
</feature>
<dbReference type="PROSITE" id="PS51519">
    <property type="entry name" value="RWP_RK"/>
    <property type="match status" value="1"/>
</dbReference>
<evidence type="ECO:0000256" key="7">
    <source>
        <dbReference type="SAM" id="Coils"/>
    </source>
</evidence>
<dbReference type="PANTHER" id="PTHR46373">
    <property type="entry name" value="PROTEIN RKD4"/>
    <property type="match status" value="1"/>
</dbReference>
<dbReference type="GO" id="GO:0003700">
    <property type="term" value="F:DNA-binding transcription factor activity"/>
    <property type="evidence" value="ECO:0007669"/>
    <property type="project" value="InterPro"/>
</dbReference>
<reference evidence="10 11" key="1">
    <citation type="submission" date="2024-01" db="EMBL/GenBank/DDBJ databases">
        <title>A telomere-to-telomere, gap-free genome of sweet tea (Lithocarpus litseifolius).</title>
        <authorList>
            <person name="Zhou J."/>
        </authorList>
    </citation>
    <scope>NUCLEOTIDE SEQUENCE [LARGE SCALE GENOMIC DNA]</scope>
    <source>
        <strain evidence="10">Zhou-2022a</strain>
        <tissue evidence="10">Leaf</tissue>
    </source>
</reference>
<dbReference type="EMBL" id="JAZDWU010000007">
    <property type="protein sequence ID" value="KAK9996079.1"/>
    <property type="molecule type" value="Genomic_DNA"/>
</dbReference>
<evidence type="ECO:0000256" key="6">
    <source>
        <dbReference type="ARBA" id="ARBA00023242"/>
    </source>
</evidence>
<evidence type="ECO:0000256" key="2">
    <source>
        <dbReference type="ARBA" id="ARBA00023015"/>
    </source>
</evidence>
<comment type="caution">
    <text evidence="10">The sequence shown here is derived from an EMBL/GenBank/DDBJ whole genome shotgun (WGS) entry which is preliminary data.</text>
</comment>
<evidence type="ECO:0000259" key="9">
    <source>
        <dbReference type="PROSITE" id="PS51519"/>
    </source>
</evidence>
<name>A0AAW2CGZ6_9ROSI</name>
<evidence type="ECO:0000256" key="8">
    <source>
        <dbReference type="SAM" id="MobiDB-lite"/>
    </source>
</evidence>
<keyword evidence="6" id="KW-0539">Nucleus</keyword>
<dbReference type="Proteomes" id="UP001459277">
    <property type="component" value="Unassembled WGS sequence"/>
</dbReference>
<gene>
    <name evidence="10" type="ORF">SO802_020765</name>
</gene>
<evidence type="ECO:0000256" key="1">
    <source>
        <dbReference type="ARBA" id="ARBA00004049"/>
    </source>
</evidence>
<dbReference type="Pfam" id="PF02042">
    <property type="entry name" value="RWP-RK"/>
    <property type="match status" value="1"/>
</dbReference>
<dbReference type="AlphaFoldDB" id="A0AAW2CGZ6"/>
<accession>A0AAW2CGZ6</accession>
<feature type="coiled-coil region" evidence="7">
    <location>
        <begin position="201"/>
        <end position="228"/>
    </location>
</feature>
<feature type="compositionally biased region" description="Acidic residues" evidence="8">
    <location>
        <begin position="278"/>
        <end position="295"/>
    </location>
</feature>
<proteinExistence type="predicted"/>
<evidence type="ECO:0000256" key="4">
    <source>
        <dbReference type="ARBA" id="ARBA00023125"/>
    </source>
</evidence>
<evidence type="ECO:0000256" key="3">
    <source>
        <dbReference type="ARBA" id="ARBA00023054"/>
    </source>
</evidence>
<keyword evidence="5" id="KW-0804">Transcription</keyword>
<comment type="function">
    <text evidence="1">Putative transcription factor.</text>
</comment>
<evidence type="ECO:0000256" key="5">
    <source>
        <dbReference type="ARBA" id="ARBA00023163"/>
    </source>
</evidence>